<accession>U3GTN1</accession>
<dbReference type="OrthoDB" id="9793864at2"/>
<sequence length="137" mass="15310">MQLDRLAILADNMGLTITYHREGPKGFYDDQTHRVSIRADVSKNYREHVWTLAHELGHAANQHRPTTDPALNARQELQANRYAAALLIKAADYAVAEALTGGHPGAIANELDLPRHAIEFYQRHSPHTQKAGKAWLA</sequence>
<dbReference type="KEGG" id="caz:CARG_02435"/>
<organism evidence="2 3">
    <name type="scientific">Corynebacterium argentoratense DSM 44202</name>
    <dbReference type="NCBI Taxonomy" id="1348662"/>
    <lineage>
        <taxon>Bacteria</taxon>
        <taxon>Bacillati</taxon>
        <taxon>Actinomycetota</taxon>
        <taxon>Actinomycetes</taxon>
        <taxon>Mycobacteriales</taxon>
        <taxon>Corynebacteriaceae</taxon>
        <taxon>Corynebacterium</taxon>
    </lineage>
</organism>
<dbReference type="AlphaFoldDB" id="U3GTN1"/>
<reference evidence="2 3" key="1">
    <citation type="journal article" date="2013" name="Genome Announc.">
        <title>Whole-Genome Sequence of the Clinical Strain Corynebacterium argentoratense DSM 44202, Isolated from a Human Throat Specimen.</title>
        <authorList>
            <person name="Bomholt C."/>
            <person name="Glaub A."/>
            <person name="Gravermann K."/>
            <person name="Albersmeier A."/>
            <person name="Brinkrolf K."/>
            <person name="Ruckert C."/>
            <person name="Tauch A."/>
        </authorList>
    </citation>
    <scope>NUCLEOTIDE SEQUENCE [LARGE SCALE GENOMIC DNA]</scope>
    <source>
        <strain evidence="2">DSM 44202</strain>
    </source>
</reference>
<dbReference type="HOGENOM" id="CLU_134881_1_0_11"/>
<evidence type="ECO:0000313" key="2">
    <source>
        <dbReference type="EMBL" id="AGU14649.1"/>
    </source>
</evidence>
<dbReference type="PATRIC" id="fig|1348662.3.peg.483"/>
<evidence type="ECO:0000259" key="1">
    <source>
        <dbReference type="Pfam" id="PF06114"/>
    </source>
</evidence>
<dbReference type="Proteomes" id="UP000016943">
    <property type="component" value="Chromosome"/>
</dbReference>
<name>U3GTN1_9CORY</name>
<evidence type="ECO:0000313" key="3">
    <source>
        <dbReference type="Proteomes" id="UP000016943"/>
    </source>
</evidence>
<dbReference type="Gene3D" id="1.10.10.2910">
    <property type="match status" value="1"/>
</dbReference>
<keyword evidence="3" id="KW-1185">Reference proteome</keyword>
<dbReference type="InterPro" id="IPR010359">
    <property type="entry name" value="IrrE_HExxH"/>
</dbReference>
<dbReference type="EMBL" id="CP006365">
    <property type="protein sequence ID" value="AGU14649.1"/>
    <property type="molecule type" value="Genomic_DNA"/>
</dbReference>
<gene>
    <name evidence="2" type="ORF">CARG_02435</name>
</gene>
<dbReference type="Pfam" id="PF06114">
    <property type="entry name" value="Peptidase_M78"/>
    <property type="match status" value="1"/>
</dbReference>
<dbReference type="STRING" id="1348662.CARG_02435"/>
<proteinExistence type="predicted"/>
<feature type="domain" description="IrrE N-terminal-like" evidence="1">
    <location>
        <begin position="27"/>
        <end position="96"/>
    </location>
</feature>
<protein>
    <recommendedName>
        <fullName evidence="1">IrrE N-terminal-like domain-containing protein</fullName>
    </recommendedName>
</protein>